<dbReference type="GeneID" id="33570971"/>
<dbReference type="GO" id="GO:0005680">
    <property type="term" value="C:anaphase-promoting complex"/>
    <property type="evidence" value="ECO:0007669"/>
    <property type="project" value="InterPro"/>
</dbReference>
<name>A0A1Y2GB77_9FUNG</name>
<evidence type="ECO:0000256" key="2">
    <source>
        <dbReference type="SAM" id="MobiDB-lite"/>
    </source>
</evidence>
<feature type="region of interest" description="Disordered" evidence="2">
    <location>
        <begin position="38"/>
        <end position="103"/>
    </location>
</feature>
<evidence type="ECO:0000313" key="3">
    <source>
        <dbReference type="EMBL" id="ORZ06118.1"/>
    </source>
</evidence>
<evidence type="ECO:0008006" key="5">
    <source>
        <dbReference type="Google" id="ProtNLM"/>
    </source>
</evidence>
<dbReference type="InParanoid" id="A0A1Y2GB77"/>
<dbReference type="GO" id="GO:0031145">
    <property type="term" value="P:anaphase-promoting complex-dependent catabolic process"/>
    <property type="evidence" value="ECO:0007669"/>
    <property type="project" value="InterPro"/>
</dbReference>
<reference evidence="3 4" key="1">
    <citation type="submission" date="2016-07" db="EMBL/GenBank/DDBJ databases">
        <title>Pervasive Adenine N6-methylation of Active Genes in Fungi.</title>
        <authorList>
            <consortium name="DOE Joint Genome Institute"/>
            <person name="Mondo S.J."/>
            <person name="Dannebaum R.O."/>
            <person name="Kuo R.C."/>
            <person name="Labutti K."/>
            <person name="Haridas S."/>
            <person name="Kuo A."/>
            <person name="Salamov A."/>
            <person name="Ahrendt S.R."/>
            <person name="Lipzen A."/>
            <person name="Sullivan W."/>
            <person name="Andreopoulos W.B."/>
            <person name="Clum A."/>
            <person name="Lindquist E."/>
            <person name="Daum C."/>
            <person name="Ramamoorthy G.K."/>
            <person name="Gryganskyi A."/>
            <person name="Culley D."/>
            <person name="Magnuson J.K."/>
            <person name="James T.Y."/>
            <person name="O'Malley M.A."/>
            <person name="Stajich J.E."/>
            <person name="Spatafora J.W."/>
            <person name="Visel A."/>
            <person name="Grigoriev I.V."/>
        </authorList>
    </citation>
    <scope>NUCLEOTIDE SEQUENCE [LARGE SCALE GENOMIC DNA]</scope>
    <source>
        <strain evidence="3 4">NRRL 3116</strain>
    </source>
</reference>
<gene>
    <name evidence="3" type="ORF">BCR41DRAFT_400260</name>
</gene>
<dbReference type="Proteomes" id="UP000193648">
    <property type="component" value="Unassembled WGS sequence"/>
</dbReference>
<dbReference type="RefSeq" id="XP_021877387.1">
    <property type="nucleotide sequence ID" value="XM_022029128.1"/>
</dbReference>
<accession>A0A1Y2GB77</accession>
<dbReference type="EMBL" id="MCFF01000047">
    <property type="protein sequence ID" value="ORZ06118.1"/>
    <property type="molecule type" value="Genomic_DNA"/>
</dbReference>
<keyword evidence="4" id="KW-1185">Reference proteome</keyword>
<evidence type="ECO:0000313" key="4">
    <source>
        <dbReference type="Proteomes" id="UP000193648"/>
    </source>
</evidence>
<dbReference type="AlphaFoldDB" id="A0A1Y2GB77"/>
<organism evidence="3 4">
    <name type="scientific">Lobosporangium transversale</name>
    <dbReference type="NCBI Taxonomy" id="64571"/>
    <lineage>
        <taxon>Eukaryota</taxon>
        <taxon>Fungi</taxon>
        <taxon>Fungi incertae sedis</taxon>
        <taxon>Mucoromycota</taxon>
        <taxon>Mortierellomycotina</taxon>
        <taxon>Mortierellomycetes</taxon>
        <taxon>Mortierellales</taxon>
        <taxon>Mortierellaceae</taxon>
        <taxon>Lobosporangium</taxon>
    </lineage>
</organism>
<dbReference type="InterPro" id="IPR018860">
    <property type="entry name" value="APC_suCDC26"/>
</dbReference>
<comment type="caution">
    <text evidence="3">The sequence shown here is derived from an EMBL/GenBank/DDBJ whole genome shotgun (WGS) entry which is preliminary data.</text>
</comment>
<keyword evidence="1" id="KW-0833">Ubl conjugation pathway</keyword>
<feature type="compositionally biased region" description="Basic and acidic residues" evidence="2">
    <location>
        <begin position="89"/>
        <end position="103"/>
    </location>
</feature>
<evidence type="ECO:0000256" key="1">
    <source>
        <dbReference type="ARBA" id="ARBA00022786"/>
    </source>
</evidence>
<sequence>MLRRDPTRIELRTEDLADFDRAREEYAASVKAAKKDLLRRSKAITTGPPPPTPITSEGLATASGSRTSTSKSKDKGKETQLDPIQMAQQERKGKSIRDRILGD</sequence>
<feature type="compositionally biased region" description="Basic and acidic residues" evidence="2">
    <location>
        <begin position="71"/>
        <end position="80"/>
    </location>
</feature>
<proteinExistence type="predicted"/>
<dbReference type="OrthoDB" id="2422341at2759"/>
<dbReference type="Pfam" id="PF10471">
    <property type="entry name" value="ANAPC_CDC26"/>
    <property type="match status" value="1"/>
</dbReference>
<protein>
    <recommendedName>
        <fullName evidence="5">Anaphase-promoting complex, subunit CDC26</fullName>
    </recommendedName>
</protein>